<feature type="region of interest" description="Disordered" evidence="5">
    <location>
        <begin position="604"/>
        <end position="633"/>
    </location>
</feature>
<dbReference type="Gene3D" id="1.20.1290.10">
    <property type="entry name" value="AhpD-like"/>
    <property type="match status" value="1"/>
</dbReference>
<evidence type="ECO:0000256" key="5">
    <source>
        <dbReference type="SAM" id="MobiDB-lite"/>
    </source>
</evidence>
<organism evidence="7 8">
    <name type="scientific">Denitrobaculum tricleocarpae</name>
    <dbReference type="NCBI Taxonomy" id="2591009"/>
    <lineage>
        <taxon>Bacteria</taxon>
        <taxon>Pseudomonadati</taxon>
        <taxon>Pseudomonadota</taxon>
        <taxon>Alphaproteobacteria</taxon>
        <taxon>Rhodospirillales</taxon>
        <taxon>Rhodospirillaceae</taxon>
        <taxon>Denitrobaculum</taxon>
    </lineage>
</organism>
<dbReference type="OrthoDB" id="9801997at2"/>
<evidence type="ECO:0000256" key="4">
    <source>
        <dbReference type="ARBA" id="ARBA00022837"/>
    </source>
</evidence>
<evidence type="ECO:0000313" key="7">
    <source>
        <dbReference type="EMBL" id="TQV77897.1"/>
    </source>
</evidence>
<sequence length="633" mass="70272">MRARTLFANTTLAMSMLLSSAALAEAPPAPAADQAMPYYDRQKIDISNLRDFYNGLLMADAMIHADAMFDAETKWRLTLRQMILAGSGHHTARSAYQLSLMDVPLEEIQALFASDYVESLEDPRLKAAFTYIEVMGSYPILSSSDLHALLRTNYTDRQIAELMQLGAINNASATHDAVLPIATDQETLAWAIENLTDVGWTPGPNASSSYEEQYANPFVGDSLTRAVAELDATWDREDLGAVDPVFATDWLNFITGYGVPEITFDGDRDGIEEPFDAFPTAQLEWEQEGLREANLPNKDTPGFNVAAYDYSYHEVAKDNETTVPYSDRNRFDTYWPRQAAFGTLSMDAYILQTERTFEYDEIWSIFFVYQLASGCVHCQAHGAFGIFDYTEDAYFRDEIPAEDLPQLIAYIQSLMDFERSEFVTPSMKAALRIARDSARLPARVTAAHIEELRRHYTDREIQEILSVIVVNAWLSGSMQSMATVTDQLSMSWALRNLGPKGWKPGVHIGLPSEQRPYHMSQFFDELVAAANSGKVPDGASDWTGLVIPLATDSDGDGVEDAFDGFPADPSRWADTDFDGIEDTADADIDGDGLENTLELAKGTFPYKADSDGDGIGDPIELQAGTDPLDPREF</sequence>
<keyword evidence="8" id="KW-1185">Reference proteome</keyword>
<evidence type="ECO:0000256" key="2">
    <source>
        <dbReference type="ARBA" id="ARBA00022525"/>
    </source>
</evidence>
<dbReference type="AlphaFoldDB" id="A0A545TL21"/>
<dbReference type="SUPFAM" id="SSF103647">
    <property type="entry name" value="TSP type-3 repeat"/>
    <property type="match status" value="1"/>
</dbReference>
<protein>
    <submittedName>
        <fullName evidence="7">Uncharacterized protein</fullName>
    </submittedName>
</protein>
<evidence type="ECO:0000256" key="6">
    <source>
        <dbReference type="SAM" id="SignalP"/>
    </source>
</evidence>
<dbReference type="InterPro" id="IPR029032">
    <property type="entry name" value="AhpD-like"/>
</dbReference>
<dbReference type="SUPFAM" id="SSF69118">
    <property type="entry name" value="AhpD-like"/>
    <property type="match status" value="2"/>
</dbReference>
<evidence type="ECO:0000256" key="3">
    <source>
        <dbReference type="ARBA" id="ARBA00022729"/>
    </source>
</evidence>
<dbReference type="InterPro" id="IPR028974">
    <property type="entry name" value="TSP_type-3_rpt"/>
</dbReference>
<keyword evidence="3 6" id="KW-0732">Signal</keyword>
<dbReference type="EMBL" id="VHSH01000007">
    <property type="protein sequence ID" value="TQV77897.1"/>
    <property type="molecule type" value="Genomic_DNA"/>
</dbReference>
<dbReference type="Gene3D" id="4.10.1080.10">
    <property type="entry name" value="TSP type-3 repeat"/>
    <property type="match status" value="1"/>
</dbReference>
<dbReference type="RefSeq" id="WP_142898240.1">
    <property type="nucleotide sequence ID" value="NZ_ML660058.1"/>
</dbReference>
<evidence type="ECO:0000313" key="8">
    <source>
        <dbReference type="Proteomes" id="UP000315252"/>
    </source>
</evidence>
<gene>
    <name evidence="7" type="ORF">FKG95_20360</name>
</gene>
<keyword evidence="4" id="KW-0106">Calcium</keyword>
<comment type="caution">
    <text evidence="7">The sequence shown here is derived from an EMBL/GenBank/DDBJ whole genome shotgun (WGS) entry which is preliminary data.</text>
</comment>
<feature type="chain" id="PRO_5021844774" evidence="6">
    <location>
        <begin position="25"/>
        <end position="633"/>
    </location>
</feature>
<dbReference type="InterPro" id="IPR059100">
    <property type="entry name" value="TSP3_bac"/>
</dbReference>
<accession>A0A545TL21</accession>
<evidence type="ECO:0000256" key="1">
    <source>
        <dbReference type="ARBA" id="ARBA00004613"/>
    </source>
</evidence>
<dbReference type="Proteomes" id="UP000315252">
    <property type="component" value="Unassembled WGS sequence"/>
</dbReference>
<comment type="subcellular location">
    <subcellularLocation>
        <location evidence="1">Secreted</location>
    </subcellularLocation>
</comment>
<name>A0A545TL21_9PROT</name>
<keyword evidence="2" id="KW-0964">Secreted</keyword>
<dbReference type="Pfam" id="PF18884">
    <property type="entry name" value="TSP3_bac"/>
    <property type="match status" value="2"/>
</dbReference>
<dbReference type="GO" id="GO:0005509">
    <property type="term" value="F:calcium ion binding"/>
    <property type="evidence" value="ECO:0007669"/>
    <property type="project" value="InterPro"/>
</dbReference>
<proteinExistence type="predicted"/>
<feature type="signal peptide" evidence="6">
    <location>
        <begin position="1"/>
        <end position="24"/>
    </location>
</feature>
<reference evidence="7 8" key="1">
    <citation type="submission" date="2019-06" db="EMBL/GenBank/DDBJ databases">
        <title>Whole genome sequence for Rhodospirillaceae sp. R148.</title>
        <authorList>
            <person name="Wang G."/>
        </authorList>
    </citation>
    <scope>NUCLEOTIDE SEQUENCE [LARGE SCALE GENOMIC DNA]</scope>
    <source>
        <strain evidence="7 8">R148</strain>
    </source>
</reference>